<dbReference type="CDD" id="cd00383">
    <property type="entry name" value="trans_reg_C"/>
    <property type="match status" value="1"/>
</dbReference>
<dbReference type="PROSITE" id="PS51755">
    <property type="entry name" value="OMPR_PHOB"/>
    <property type="match status" value="1"/>
</dbReference>
<dbReference type="Gene3D" id="1.10.10.10">
    <property type="entry name" value="Winged helix-like DNA-binding domain superfamily/Winged helix DNA-binding domain"/>
    <property type="match status" value="1"/>
</dbReference>
<evidence type="ECO:0000259" key="5">
    <source>
        <dbReference type="PROSITE" id="PS51755"/>
    </source>
</evidence>
<dbReference type="InterPro" id="IPR036388">
    <property type="entry name" value="WH-like_DNA-bd_sf"/>
</dbReference>
<keyword evidence="2 4" id="KW-0238">DNA-binding</keyword>
<name>A0AAQ3W9A7_9ENTE</name>
<evidence type="ECO:0000256" key="3">
    <source>
        <dbReference type="ARBA" id="ARBA00023163"/>
    </source>
</evidence>
<keyword evidence="1" id="KW-0805">Transcription regulation</keyword>
<dbReference type="Proteomes" id="UP000194948">
    <property type="component" value="Chromosome"/>
</dbReference>
<feature type="DNA-binding region" description="OmpR/PhoB-type" evidence="4">
    <location>
        <begin position="129"/>
        <end position="232"/>
    </location>
</feature>
<dbReference type="InterPro" id="IPR001867">
    <property type="entry name" value="OmpR/PhoB-type_DNA-bd"/>
</dbReference>
<reference evidence="7" key="1">
    <citation type="submission" date="2017-05" db="EMBL/GenBank/DDBJ databases">
        <title>The Genome Sequence of EEnterococcus faecalis 9F2_4866.</title>
        <authorList>
            <consortium name="The Broad Institute Genomics Platform"/>
            <consortium name="The Broad Institute Genomic Center for Infectious Diseases"/>
            <person name="Earl A."/>
            <person name="Manson A."/>
            <person name="Schwartman J."/>
            <person name="Gilmore M."/>
            <person name="Abouelleil A."/>
            <person name="Cao P."/>
            <person name="Chapman S."/>
            <person name="Cusick C."/>
            <person name="Shea T."/>
            <person name="Young S."/>
            <person name="Neafsey D."/>
            <person name="Nusbaum C."/>
            <person name="Birren B."/>
        </authorList>
    </citation>
    <scope>NUCLEOTIDE SEQUENCE [LARGE SCALE GENOMIC DNA]</scope>
    <source>
        <strain evidence="7">7F3_DIV0205</strain>
    </source>
</reference>
<dbReference type="SUPFAM" id="SSF46894">
    <property type="entry name" value="C-terminal effector domain of the bipartite response regulators"/>
    <property type="match status" value="1"/>
</dbReference>
<evidence type="ECO:0000256" key="1">
    <source>
        <dbReference type="ARBA" id="ARBA00023015"/>
    </source>
</evidence>
<dbReference type="EMBL" id="CP147244">
    <property type="protein sequence ID" value="WYK00947.1"/>
    <property type="molecule type" value="Genomic_DNA"/>
</dbReference>
<keyword evidence="3" id="KW-0804">Transcription</keyword>
<dbReference type="AlphaFoldDB" id="A0AAQ3W9A7"/>
<gene>
    <name evidence="6" type="ORF">A5821_002073</name>
</gene>
<dbReference type="GO" id="GO:0003677">
    <property type="term" value="F:DNA binding"/>
    <property type="evidence" value="ECO:0007669"/>
    <property type="project" value="UniProtKB-UniRule"/>
</dbReference>
<reference evidence="6 7" key="2">
    <citation type="submission" date="2024-03" db="EMBL/GenBank/DDBJ databases">
        <title>The Genome Sequence of Enterococcus sp. DIV0205d.</title>
        <authorList>
            <consortium name="The Broad Institute Genomics Platform"/>
            <consortium name="The Broad Institute Microbial Omics Core"/>
            <consortium name="The Broad Institute Genomic Center for Infectious Diseases"/>
            <person name="Earl A."/>
            <person name="Manson A."/>
            <person name="Gilmore M."/>
            <person name="Schwartman J."/>
            <person name="Shea T."/>
            <person name="Abouelleil A."/>
            <person name="Cao P."/>
            <person name="Chapman S."/>
            <person name="Cusick C."/>
            <person name="Young S."/>
            <person name="Neafsey D."/>
            <person name="Nusbaum C."/>
            <person name="Birren B."/>
        </authorList>
    </citation>
    <scope>NUCLEOTIDE SEQUENCE [LARGE SCALE GENOMIC DNA]</scope>
    <source>
        <strain evidence="6 7">7F3_DIV0205</strain>
    </source>
</reference>
<evidence type="ECO:0000256" key="2">
    <source>
        <dbReference type="ARBA" id="ARBA00023125"/>
    </source>
</evidence>
<feature type="domain" description="OmpR/PhoB-type" evidence="5">
    <location>
        <begin position="129"/>
        <end position="232"/>
    </location>
</feature>
<dbReference type="RefSeq" id="WP_086314498.1">
    <property type="nucleotide sequence ID" value="NZ_CP147244.1"/>
</dbReference>
<evidence type="ECO:0000256" key="4">
    <source>
        <dbReference type="PROSITE-ProRule" id="PRU01091"/>
    </source>
</evidence>
<dbReference type="GO" id="GO:0000160">
    <property type="term" value="P:phosphorelay signal transduction system"/>
    <property type="evidence" value="ECO:0007669"/>
    <property type="project" value="InterPro"/>
</dbReference>
<proteinExistence type="predicted"/>
<keyword evidence="7" id="KW-1185">Reference proteome</keyword>
<dbReference type="GO" id="GO:0006355">
    <property type="term" value="P:regulation of DNA-templated transcription"/>
    <property type="evidence" value="ECO:0007669"/>
    <property type="project" value="InterPro"/>
</dbReference>
<organism evidence="6 7">
    <name type="scientific">Candidatus Enterococcus palustris</name>
    <dbReference type="NCBI Taxonomy" id="1834189"/>
    <lineage>
        <taxon>Bacteria</taxon>
        <taxon>Bacillati</taxon>
        <taxon>Bacillota</taxon>
        <taxon>Bacilli</taxon>
        <taxon>Lactobacillales</taxon>
        <taxon>Enterococcaceae</taxon>
        <taxon>Enterococcus</taxon>
    </lineage>
</organism>
<dbReference type="SMART" id="SM00862">
    <property type="entry name" value="Trans_reg_C"/>
    <property type="match status" value="1"/>
</dbReference>
<dbReference type="Pfam" id="PF00486">
    <property type="entry name" value="Trans_reg_C"/>
    <property type="match status" value="1"/>
</dbReference>
<dbReference type="InterPro" id="IPR016032">
    <property type="entry name" value="Sig_transdc_resp-reg_C-effctor"/>
</dbReference>
<evidence type="ECO:0000313" key="7">
    <source>
        <dbReference type="Proteomes" id="UP000194948"/>
    </source>
</evidence>
<protein>
    <recommendedName>
        <fullName evidence="5">OmpR/PhoB-type domain-containing protein</fullName>
    </recommendedName>
</protein>
<evidence type="ECO:0000313" key="6">
    <source>
        <dbReference type="EMBL" id="WYK00947.1"/>
    </source>
</evidence>
<sequence length="237" mass="27721">MYTIGVLSIDDNVHSNYVKELEGNNYVIQPLDHLHFLNQLDTVDTVLIDYSHNEYKKNDQLYEIIMTIKKQTNLFIWILLKESTKLDRLIFLQLGAGAVLDHTIQPDEFLIYLTNFFNNYSEKKEYLISPKIETPTPITLVPENISAILEGNITVYLTKIEYKLLNYLVQKKDQSATYTEIAHILWPTAEITFHHRTQIANIVFRLRQKIEQNPSKPCYIKTIRSVGYRIANRKTAQ</sequence>
<accession>A0AAQ3W9A7</accession>